<keyword evidence="2" id="KW-1185">Reference proteome</keyword>
<reference evidence="1" key="1">
    <citation type="submission" date="2016-04" db="EMBL/GenBank/DDBJ databases">
        <authorList>
            <person name="Nguyen H.D."/>
            <person name="Samba Siva P."/>
            <person name="Cullis J."/>
            <person name="Levesque C.A."/>
            <person name="Hambleton S."/>
        </authorList>
    </citation>
    <scope>NUCLEOTIDE SEQUENCE</scope>
    <source>
        <strain evidence="1">DAOMC 236416</strain>
    </source>
</reference>
<name>A0A8T8SJC8_9BASI</name>
<feature type="non-terminal residue" evidence="1">
    <location>
        <position position="1"/>
    </location>
</feature>
<protein>
    <submittedName>
        <fullName evidence="1">Uncharacterized protein</fullName>
    </submittedName>
</protein>
<gene>
    <name evidence="1" type="ORF">A4X13_0g7404</name>
</gene>
<evidence type="ECO:0000313" key="1">
    <source>
        <dbReference type="EMBL" id="KAE8241463.1"/>
    </source>
</evidence>
<dbReference type="Proteomes" id="UP000077521">
    <property type="component" value="Unassembled WGS sequence"/>
</dbReference>
<reference evidence="1" key="2">
    <citation type="journal article" date="2019" name="IMA Fungus">
        <title>Genome sequencing and comparison of five Tilletia species to identify candidate genes for the detection of regulated species infecting wheat.</title>
        <authorList>
            <person name="Nguyen H.D.T."/>
            <person name="Sultana T."/>
            <person name="Kesanakurti P."/>
            <person name="Hambleton S."/>
        </authorList>
    </citation>
    <scope>NUCLEOTIDE SEQUENCE</scope>
    <source>
        <strain evidence="1">DAOMC 236416</strain>
    </source>
</reference>
<sequence length="87" mass="9409">IRAALATRFSSLAELDVVRFALTVLETAKACGINPATTAGSDFLSWLKGLETMVAADDADEDEIGQQFGHRAVGRWSYHEPLKTLSV</sequence>
<comment type="caution">
    <text evidence="1">The sequence shown here is derived from an EMBL/GenBank/DDBJ whole genome shotgun (WGS) entry which is preliminary data.</text>
</comment>
<organism evidence="1 2">
    <name type="scientific">Tilletia indica</name>
    <dbReference type="NCBI Taxonomy" id="43049"/>
    <lineage>
        <taxon>Eukaryota</taxon>
        <taxon>Fungi</taxon>
        <taxon>Dikarya</taxon>
        <taxon>Basidiomycota</taxon>
        <taxon>Ustilaginomycotina</taxon>
        <taxon>Exobasidiomycetes</taxon>
        <taxon>Tilletiales</taxon>
        <taxon>Tilletiaceae</taxon>
        <taxon>Tilletia</taxon>
    </lineage>
</organism>
<evidence type="ECO:0000313" key="2">
    <source>
        <dbReference type="Proteomes" id="UP000077521"/>
    </source>
</evidence>
<dbReference type="AlphaFoldDB" id="A0A8T8SJC8"/>
<proteinExistence type="predicted"/>
<dbReference type="EMBL" id="LWDF02000905">
    <property type="protein sequence ID" value="KAE8241463.1"/>
    <property type="molecule type" value="Genomic_DNA"/>
</dbReference>
<accession>A0A8T8SJC8</accession>